<comment type="caution">
    <text evidence="2">The sequence shown here is derived from an EMBL/GenBank/DDBJ whole genome shotgun (WGS) entry which is preliminary data.</text>
</comment>
<dbReference type="Proteomes" id="UP001482620">
    <property type="component" value="Unassembled WGS sequence"/>
</dbReference>
<sequence length="112" mass="12825">MHTLIHTHTPKGHLDRAINLTVMFSNVGESRSTRREPTHARGKHVNSMQKEPPAGSPGTQELLAARQQRYQQHTRAAQKVHTSIQCSFQFVGWQPHGHRKFKFSYTITESEI</sequence>
<name>A0ABV0TWX6_9TELE</name>
<gene>
    <name evidence="2" type="ORF">ILYODFUR_022829</name>
</gene>
<feature type="region of interest" description="Disordered" evidence="1">
    <location>
        <begin position="28"/>
        <end position="59"/>
    </location>
</feature>
<evidence type="ECO:0000313" key="2">
    <source>
        <dbReference type="EMBL" id="MEQ2237409.1"/>
    </source>
</evidence>
<organism evidence="2 3">
    <name type="scientific">Ilyodon furcidens</name>
    <name type="common">goldbreast splitfin</name>
    <dbReference type="NCBI Taxonomy" id="33524"/>
    <lineage>
        <taxon>Eukaryota</taxon>
        <taxon>Metazoa</taxon>
        <taxon>Chordata</taxon>
        <taxon>Craniata</taxon>
        <taxon>Vertebrata</taxon>
        <taxon>Euteleostomi</taxon>
        <taxon>Actinopterygii</taxon>
        <taxon>Neopterygii</taxon>
        <taxon>Teleostei</taxon>
        <taxon>Neoteleostei</taxon>
        <taxon>Acanthomorphata</taxon>
        <taxon>Ovalentaria</taxon>
        <taxon>Atherinomorphae</taxon>
        <taxon>Cyprinodontiformes</taxon>
        <taxon>Goodeidae</taxon>
        <taxon>Ilyodon</taxon>
    </lineage>
</organism>
<keyword evidence="3" id="KW-1185">Reference proteome</keyword>
<evidence type="ECO:0000256" key="1">
    <source>
        <dbReference type="SAM" id="MobiDB-lite"/>
    </source>
</evidence>
<evidence type="ECO:0000313" key="3">
    <source>
        <dbReference type="Proteomes" id="UP001482620"/>
    </source>
</evidence>
<reference evidence="2 3" key="1">
    <citation type="submission" date="2021-06" db="EMBL/GenBank/DDBJ databases">
        <authorList>
            <person name="Palmer J.M."/>
        </authorList>
    </citation>
    <scope>NUCLEOTIDE SEQUENCE [LARGE SCALE GENOMIC DNA]</scope>
    <source>
        <strain evidence="3">if_2019</strain>
        <tissue evidence="2">Muscle</tissue>
    </source>
</reference>
<dbReference type="EMBL" id="JAHRIQ010048892">
    <property type="protein sequence ID" value="MEQ2237409.1"/>
    <property type="molecule type" value="Genomic_DNA"/>
</dbReference>
<protein>
    <submittedName>
        <fullName evidence="2">Uncharacterized protein</fullName>
    </submittedName>
</protein>
<accession>A0ABV0TWX6</accession>
<proteinExistence type="predicted"/>